<dbReference type="InterPro" id="IPR010921">
    <property type="entry name" value="Trp_repressor/repl_initiator"/>
</dbReference>
<accession>A0A448KCG7</accession>
<keyword evidence="2" id="KW-1185">Reference proteome</keyword>
<dbReference type="STRING" id="1278298.GCA_000428685_01785"/>
<evidence type="ECO:0000313" key="2">
    <source>
        <dbReference type="Proteomes" id="UP000276899"/>
    </source>
</evidence>
<dbReference type="Gene3D" id="1.10.1750.10">
    <property type="match status" value="1"/>
</dbReference>
<evidence type="ECO:0000313" key="1">
    <source>
        <dbReference type="EMBL" id="VEG74623.1"/>
    </source>
</evidence>
<reference evidence="1 2" key="1">
    <citation type="submission" date="2018-12" db="EMBL/GenBank/DDBJ databases">
        <authorList>
            <consortium name="Pathogen Informatics"/>
        </authorList>
    </citation>
    <scope>NUCLEOTIDE SEQUENCE [LARGE SCALE GENOMIC DNA]</scope>
    <source>
        <strain evidence="1 2">NCTC11923</strain>
    </source>
</reference>
<dbReference type="Proteomes" id="UP000276899">
    <property type="component" value="Chromosome"/>
</dbReference>
<sequence>MRPQGRGARTGAAPLPGTMVDFLRHSAKQAGLLGAQARDEITSEEEVERLLTDRRQAEIVAARQDAIAAARRLAKSLSTRQVAQMLGRSASAITRATGRRYYAFSDGRSLRYPTWQFEAGLPLPGLAAIVPALRPQLTPASVEARMTAADPEDLDGLSPRDWLLAGGDPAEALRVLTQADHR</sequence>
<gene>
    <name evidence="1" type="ORF">NCTC11923_01257</name>
</gene>
<organism evidence="1 2">
    <name type="scientific">Actinomyces slackii</name>
    <dbReference type="NCBI Taxonomy" id="52774"/>
    <lineage>
        <taxon>Bacteria</taxon>
        <taxon>Bacillati</taxon>
        <taxon>Actinomycetota</taxon>
        <taxon>Actinomycetes</taxon>
        <taxon>Actinomycetales</taxon>
        <taxon>Actinomycetaceae</taxon>
        <taxon>Actinomyces</taxon>
    </lineage>
</organism>
<dbReference type="KEGG" id="asla:NCTC11923_01257"/>
<proteinExistence type="predicted"/>
<dbReference type="AlphaFoldDB" id="A0A448KCG7"/>
<dbReference type="EMBL" id="LR134363">
    <property type="protein sequence ID" value="VEG74623.1"/>
    <property type="molecule type" value="Genomic_DNA"/>
</dbReference>
<dbReference type="GO" id="GO:0043565">
    <property type="term" value="F:sequence-specific DNA binding"/>
    <property type="evidence" value="ECO:0007669"/>
    <property type="project" value="InterPro"/>
</dbReference>
<protein>
    <submittedName>
        <fullName evidence="1">Uncharacterized protein</fullName>
    </submittedName>
</protein>
<dbReference type="SUPFAM" id="SSF48295">
    <property type="entry name" value="TrpR-like"/>
    <property type="match status" value="1"/>
</dbReference>
<name>A0A448KCG7_9ACTO</name>